<keyword evidence="1" id="KW-0812">Transmembrane</keyword>
<gene>
    <name evidence="2" type="ORF">N7530_005448</name>
</gene>
<feature type="transmembrane region" description="Helical" evidence="1">
    <location>
        <begin position="12"/>
        <end position="33"/>
    </location>
</feature>
<dbReference type="EMBL" id="JAPWDO010000003">
    <property type="protein sequence ID" value="KAJ5479939.1"/>
    <property type="molecule type" value="Genomic_DNA"/>
</dbReference>
<evidence type="ECO:0000256" key="1">
    <source>
        <dbReference type="SAM" id="Phobius"/>
    </source>
</evidence>
<protein>
    <submittedName>
        <fullName evidence="2">Uncharacterized protein</fullName>
    </submittedName>
</protein>
<keyword evidence="1" id="KW-0472">Membrane</keyword>
<evidence type="ECO:0000313" key="3">
    <source>
        <dbReference type="Proteomes" id="UP001147760"/>
    </source>
</evidence>
<dbReference type="OrthoDB" id="4424523at2759"/>
<dbReference type="AlphaFoldDB" id="A0A9W9X057"/>
<sequence length="214" mass="25341">MKHFLERIWTSVRWLVYFPLAHFFLFTLIHPLLRSKADLDSPNLVCLQHHETFSHHLPSERNGFHRESYYTSSKIIEKWGWVFYRTTYKDDEAWDIFKQKVNISVRSIVNLDPQSELNEAIFDKLEFVFIEDKAKFDGASKEELRAHFQEWVGNSFSAENPRADQRLLYDEEPVSRYRFFFKIDEDALRSCGSAGSGHANFRPCQLRGWLLVVG</sequence>
<proteinExistence type="predicted"/>
<reference evidence="2" key="2">
    <citation type="journal article" date="2023" name="IMA Fungus">
        <title>Comparative genomic study of the Penicillium genus elucidates a diverse pangenome and 15 lateral gene transfer events.</title>
        <authorList>
            <person name="Petersen C."/>
            <person name="Sorensen T."/>
            <person name="Nielsen M.R."/>
            <person name="Sondergaard T.E."/>
            <person name="Sorensen J.L."/>
            <person name="Fitzpatrick D.A."/>
            <person name="Frisvad J.C."/>
            <person name="Nielsen K.L."/>
        </authorList>
    </citation>
    <scope>NUCLEOTIDE SEQUENCE</scope>
    <source>
        <strain evidence="2">IBT 17660</strain>
    </source>
</reference>
<keyword evidence="3" id="KW-1185">Reference proteome</keyword>
<dbReference type="Proteomes" id="UP001147760">
    <property type="component" value="Unassembled WGS sequence"/>
</dbReference>
<organism evidence="2 3">
    <name type="scientific">Penicillium desertorum</name>
    <dbReference type="NCBI Taxonomy" id="1303715"/>
    <lineage>
        <taxon>Eukaryota</taxon>
        <taxon>Fungi</taxon>
        <taxon>Dikarya</taxon>
        <taxon>Ascomycota</taxon>
        <taxon>Pezizomycotina</taxon>
        <taxon>Eurotiomycetes</taxon>
        <taxon>Eurotiomycetidae</taxon>
        <taxon>Eurotiales</taxon>
        <taxon>Aspergillaceae</taxon>
        <taxon>Penicillium</taxon>
    </lineage>
</organism>
<keyword evidence="1" id="KW-1133">Transmembrane helix</keyword>
<reference evidence="2" key="1">
    <citation type="submission" date="2022-12" db="EMBL/GenBank/DDBJ databases">
        <authorList>
            <person name="Petersen C."/>
        </authorList>
    </citation>
    <scope>NUCLEOTIDE SEQUENCE</scope>
    <source>
        <strain evidence="2">IBT 17660</strain>
    </source>
</reference>
<name>A0A9W9X057_9EURO</name>
<accession>A0A9W9X057</accession>
<evidence type="ECO:0000313" key="2">
    <source>
        <dbReference type="EMBL" id="KAJ5479939.1"/>
    </source>
</evidence>
<comment type="caution">
    <text evidence="2">The sequence shown here is derived from an EMBL/GenBank/DDBJ whole genome shotgun (WGS) entry which is preliminary data.</text>
</comment>